<sequence length="65" mass="7271">MELVYQMIEKLDADSGELRQPEDTTKALNTAFGSNQNIGTKMYKCRVGLINVAAQVQFKLEFASD</sequence>
<gene>
    <name evidence="1" type="ORF">C6Q15_04165</name>
</gene>
<comment type="caution">
    <text evidence="1">The sequence shown here is derived from an EMBL/GenBank/DDBJ whole genome shotgun (WGS) entry which is preliminary data.</text>
</comment>
<name>A0A2S9MYV0_9BURK</name>
<organism evidence="1 2">
    <name type="scientific">Burkholderia multivorans</name>
    <dbReference type="NCBI Taxonomy" id="87883"/>
    <lineage>
        <taxon>Bacteria</taxon>
        <taxon>Pseudomonadati</taxon>
        <taxon>Pseudomonadota</taxon>
        <taxon>Betaproteobacteria</taxon>
        <taxon>Burkholderiales</taxon>
        <taxon>Burkholderiaceae</taxon>
        <taxon>Burkholderia</taxon>
        <taxon>Burkholderia cepacia complex</taxon>
    </lineage>
</organism>
<evidence type="ECO:0000313" key="1">
    <source>
        <dbReference type="EMBL" id="PRF64880.1"/>
    </source>
</evidence>
<dbReference type="Proteomes" id="UP000238982">
    <property type="component" value="Unassembled WGS sequence"/>
</dbReference>
<proteinExistence type="predicted"/>
<dbReference type="EMBL" id="PVGH01000025">
    <property type="protein sequence ID" value="PRF64880.1"/>
    <property type="molecule type" value="Genomic_DNA"/>
</dbReference>
<evidence type="ECO:0000313" key="2">
    <source>
        <dbReference type="Proteomes" id="UP000238982"/>
    </source>
</evidence>
<protein>
    <submittedName>
        <fullName evidence="1">Uncharacterized protein</fullName>
    </submittedName>
</protein>
<reference evidence="1 2" key="1">
    <citation type="submission" date="2018-03" db="EMBL/GenBank/DDBJ databases">
        <authorList>
            <person name="Keele B.F."/>
        </authorList>
    </citation>
    <scope>NUCLEOTIDE SEQUENCE [LARGE SCALE GENOMIC DNA]</scope>
    <source>
        <strain evidence="1 2">AU19729</strain>
    </source>
</reference>
<dbReference type="AlphaFoldDB" id="A0A2S9MYV0"/>
<accession>A0A2S9MYV0</accession>